<dbReference type="SUPFAM" id="SSF52833">
    <property type="entry name" value="Thioredoxin-like"/>
    <property type="match status" value="1"/>
</dbReference>
<evidence type="ECO:0000256" key="1">
    <source>
        <dbReference type="SAM" id="MobiDB-lite"/>
    </source>
</evidence>
<reference evidence="2" key="1">
    <citation type="journal article" date="2021" name="Nat. Commun.">
        <title>Genetic determinants of endophytism in the Arabidopsis root mycobiome.</title>
        <authorList>
            <person name="Mesny F."/>
            <person name="Miyauchi S."/>
            <person name="Thiergart T."/>
            <person name="Pickel B."/>
            <person name="Atanasova L."/>
            <person name="Karlsson M."/>
            <person name="Huettel B."/>
            <person name="Barry K.W."/>
            <person name="Haridas S."/>
            <person name="Chen C."/>
            <person name="Bauer D."/>
            <person name="Andreopoulos W."/>
            <person name="Pangilinan J."/>
            <person name="LaButti K."/>
            <person name="Riley R."/>
            <person name="Lipzen A."/>
            <person name="Clum A."/>
            <person name="Drula E."/>
            <person name="Henrissat B."/>
            <person name="Kohler A."/>
            <person name="Grigoriev I.V."/>
            <person name="Martin F.M."/>
            <person name="Hacquard S."/>
        </authorList>
    </citation>
    <scope>NUCLEOTIDE SEQUENCE</scope>
    <source>
        <strain evidence="2">MPI-CAGE-CH-0235</strain>
    </source>
</reference>
<dbReference type="InterPro" id="IPR032801">
    <property type="entry name" value="PXL2A/B/C"/>
</dbReference>
<protein>
    <recommendedName>
        <fullName evidence="4">Alkyl hydroperoxide reductase subunit C/ Thiol specific antioxidant domain-containing protein</fullName>
    </recommendedName>
</protein>
<evidence type="ECO:0000313" key="3">
    <source>
        <dbReference type="Proteomes" id="UP000813444"/>
    </source>
</evidence>
<accession>A0A8K0SNI8</accession>
<feature type="region of interest" description="Disordered" evidence="1">
    <location>
        <begin position="62"/>
        <end position="90"/>
    </location>
</feature>
<dbReference type="PANTHER" id="PTHR42336">
    <property type="entry name" value="THIOREDOXIN DOMAIN-CONTAINING PROTEIN-RELATED"/>
    <property type="match status" value="1"/>
</dbReference>
<dbReference type="OrthoDB" id="40334at2759"/>
<organism evidence="2 3">
    <name type="scientific">Stachybotrys elegans</name>
    <dbReference type="NCBI Taxonomy" id="80388"/>
    <lineage>
        <taxon>Eukaryota</taxon>
        <taxon>Fungi</taxon>
        <taxon>Dikarya</taxon>
        <taxon>Ascomycota</taxon>
        <taxon>Pezizomycotina</taxon>
        <taxon>Sordariomycetes</taxon>
        <taxon>Hypocreomycetidae</taxon>
        <taxon>Hypocreales</taxon>
        <taxon>Stachybotryaceae</taxon>
        <taxon>Stachybotrys</taxon>
    </lineage>
</organism>
<dbReference type="InterPro" id="IPR036249">
    <property type="entry name" value="Thioredoxin-like_sf"/>
</dbReference>
<feature type="region of interest" description="Disordered" evidence="1">
    <location>
        <begin position="28"/>
        <end position="47"/>
    </location>
</feature>
<evidence type="ECO:0000313" key="2">
    <source>
        <dbReference type="EMBL" id="KAH7316795.1"/>
    </source>
</evidence>
<dbReference type="Proteomes" id="UP000813444">
    <property type="component" value="Unassembled WGS sequence"/>
</dbReference>
<gene>
    <name evidence="2" type="ORF">B0I35DRAFT_263755</name>
</gene>
<dbReference type="AlphaFoldDB" id="A0A8K0SNI8"/>
<keyword evidence="3" id="KW-1185">Reference proteome</keyword>
<dbReference type="Pfam" id="PF13911">
    <property type="entry name" value="AhpC-TSA_2"/>
    <property type="match status" value="1"/>
</dbReference>
<name>A0A8K0SNI8_9HYPO</name>
<proteinExistence type="predicted"/>
<feature type="compositionally biased region" description="Polar residues" evidence="1">
    <location>
        <begin position="28"/>
        <end position="38"/>
    </location>
</feature>
<sequence length="271" mass="29242">MFSNLATKVALKKVGLSSKDLDFFDGSSNNTSKRSNSGNGQGLDDDNGSWAGWMPSLPLTVQPWLSPPPPPVNVARSSPRIGQPAPRDVDRKLRLGGGRRTLIVFLRCVGCAFAQKTFLHLRTISNRYNGAINCVAVSHSSEQATKKWIDLLGGAWNVQVVIDEDRAIYAAWGLGLGSMWYLFNPTTQMQGWKETGWLGEKVAGAIQKKGIQTKTSAASADEDDTSTVMGNKWQEAGAFAVDGRGTVIWGGKAVRADDLMNLDEGAALLCL</sequence>
<dbReference type="PANTHER" id="PTHR42336:SF1">
    <property type="entry name" value="ALKYL HYDROPEROXIDE REDUCTASE SUBUNIT C_ THIOL SPECIFIC ANTIOXIDANT DOMAIN-CONTAINING PROTEIN"/>
    <property type="match status" value="1"/>
</dbReference>
<evidence type="ECO:0008006" key="4">
    <source>
        <dbReference type="Google" id="ProtNLM"/>
    </source>
</evidence>
<comment type="caution">
    <text evidence="2">The sequence shown here is derived from an EMBL/GenBank/DDBJ whole genome shotgun (WGS) entry which is preliminary data.</text>
</comment>
<dbReference type="EMBL" id="JAGPNK010000008">
    <property type="protein sequence ID" value="KAH7316795.1"/>
    <property type="molecule type" value="Genomic_DNA"/>
</dbReference>
<dbReference type="Gene3D" id="3.40.30.10">
    <property type="entry name" value="Glutaredoxin"/>
    <property type="match status" value="1"/>
</dbReference>